<dbReference type="EMBL" id="LBJQ01000064">
    <property type="protein sequence ID" value="RXH30219.1"/>
    <property type="molecule type" value="Genomic_DNA"/>
</dbReference>
<evidence type="ECO:0000313" key="2">
    <source>
        <dbReference type="Proteomes" id="UP000289546"/>
    </source>
</evidence>
<proteinExistence type="predicted"/>
<protein>
    <submittedName>
        <fullName evidence="1">Uncharacterized protein</fullName>
    </submittedName>
</protein>
<name>A0A4Q0S852_9BRAD</name>
<dbReference type="AlphaFoldDB" id="A0A4Q0S852"/>
<accession>A0A4Q0S852</accession>
<organism evidence="1 2">
    <name type="scientific">Bradyrhizobium nanningense</name>
    <dbReference type="NCBI Taxonomy" id="1325118"/>
    <lineage>
        <taxon>Bacteria</taxon>
        <taxon>Pseudomonadati</taxon>
        <taxon>Pseudomonadota</taxon>
        <taxon>Alphaproteobacteria</taxon>
        <taxon>Hyphomicrobiales</taxon>
        <taxon>Nitrobacteraceae</taxon>
        <taxon>Bradyrhizobium</taxon>
    </lineage>
</organism>
<keyword evidence="2" id="KW-1185">Reference proteome</keyword>
<gene>
    <name evidence="1" type="ORF">XH99_11760</name>
</gene>
<reference evidence="1 2" key="1">
    <citation type="submission" date="2015-04" db="EMBL/GenBank/DDBJ databases">
        <title>Comparative genomics of rhizobia nodulating Arachis hypogaea in China.</title>
        <authorList>
            <person name="Li Y."/>
        </authorList>
    </citation>
    <scope>NUCLEOTIDE SEQUENCE [LARGE SCALE GENOMIC DNA]</scope>
    <source>
        <strain evidence="1 2">CCBAU 51757</strain>
    </source>
</reference>
<sequence length="61" mass="6534">MITQAAQSGITIAPPGALQQVDRGTLGIRICLGHPETEEKLEKALSELRLILESAEAMSFV</sequence>
<evidence type="ECO:0000313" key="1">
    <source>
        <dbReference type="EMBL" id="RXH30219.1"/>
    </source>
</evidence>
<comment type="caution">
    <text evidence="1">The sequence shown here is derived from an EMBL/GenBank/DDBJ whole genome shotgun (WGS) entry which is preliminary data.</text>
</comment>
<dbReference type="Proteomes" id="UP000289546">
    <property type="component" value="Unassembled WGS sequence"/>
</dbReference>